<dbReference type="GeneID" id="9421123"/>
<evidence type="ECO:0000259" key="1">
    <source>
        <dbReference type="Pfam" id="PF01261"/>
    </source>
</evidence>
<keyword evidence="5" id="KW-1185">Reference proteome</keyword>
<accession>D8JBM4</accession>
<sequence length="215" mass="24339">MKFAGKCRPEPDALEELSELGFDAVELQLLHTHLDTFEQSIAAVQQSDLEVVSVHTPHASLEESTVFTQADAMAAELDVYLVIHSQYVQHVHIGQLEEYSFESNYGYENNPGSSRFHIENLILEQGHELVLDTAHLYMAEPAYLQQLERLLEQYHEQISIIHFADSTVRKDGLQIGAGTLNSERTIQLLEEYYEGTVVMEVHPPTAQASARELFQ</sequence>
<dbReference type="Gene3D" id="3.20.20.150">
    <property type="entry name" value="Divalent-metal-dependent TIM barrel enzymes"/>
    <property type="match status" value="2"/>
</dbReference>
<dbReference type="Proteomes" id="UP000000390">
    <property type="component" value="Plasmid 1"/>
</dbReference>
<dbReference type="InterPro" id="IPR036237">
    <property type="entry name" value="Xyl_isomerase-like_sf"/>
</dbReference>
<dbReference type="AlphaFoldDB" id="D8JBM4"/>
<dbReference type="RefSeq" id="WP_008415263.1">
    <property type="nucleotide sequence ID" value="NC_014298.1"/>
</dbReference>
<dbReference type="OrthoDB" id="219320at2157"/>
<name>D8JBM4_HALJB</name>
<dbReference type="InterPro" id="IPR013022">
    <property type="entry name" value="Xyl_isomerase-like_TIM-brl"/>
</dbReference>
<proteinExistence type="predicted"/>
<keyword evidence="2" id="KW-0614">Plasmid</keyword>
<dbReference type="eggNOG" id="arCOG01895">
    <property type="taxonomic scope" value="Archaea"/>
</dbReference>
<feature type="domain" description="Xylose isomerase-like TIM barrel" evidence="1">
    <location>
        <begin position="106"/>
        <end position="207"/>
    </location>
</feature>
<organism evidence="2 4">
    <name type="scientific">Halalkalicoccus jeotgali (strain DSM 18796 / CECT 7217 / JCM 14584 / KCTC 4019 / B3)</name>
    <dbReference type="NCBI Taxonomy" id="795797"/>
    <lineage>
        <taxon>Archaea</taxon>
        <taxon>Methanobacteriati</taxon>
        <taxon>Methanobacteriota</taxon>
        <taxon>Stenosarchaea group</taxon>
        <taxon>Halobacteria</taxon>
        <taxon>Halobacteriales</taxon>
        <taxon>Halococcaceae</taxon>
        <taxon>Halalkalicoccus</taxon>
    </lineage>
</organism>
<gene>
    <name evidence="2" type="ordered locus">HacjB3_16636</name>
    <name evidence="3" type="ORF">C497_06099</name>
</gene>
<dbReference type="GO" id="GO:0016853">
    <property type="term" value="F:isomerase activity"/>
    <property type="evidence" value="ECO:0007669"/>
    <property type="project" value="UniProtKB-KW"/>
</dbReference>
<evidence type="ECO:0000313" key="3">
    <source>
        <dbReference type="EMBL" id="ELY39060.1"/>
    </source>
</evidence>
<dbReference type="KEGG" id="hje:HacjB3_16636"/>
<evidence type="ECO:0000313" key="2">
    <source>
        <dbReference type="EMBL" id="ADJ16677.1"/>
    </source>
</evidence>
<dbReference type="HOGENOM" id="CLU_1264538_0_0_2"/>
<dbReference type="EMBL" id="CP002063">
    <property type="protein sequence ID" value="ADJ16677.1"/>
    <property type="molecule type" value="Genomic_DNA"/>
</dbReference>
<evidence type="ECO:0000313" key="4">
    <source>
        <dbReference type="Proteomes" id="UP000000390"/>
    </source>
</evidence>
<dbReference type="EMBL" id="AOHV01000016">
    <property type="protein sequence ID" value="ELY39060.1"/>
    <property type="molecule type" value="Genomic_DNA"/>
</dbReference>
<dbReference type="Pfam" id="PF01261">
    <property type="entry name" value="AP_endonuc_2"/>
    <property type="match status" value="1"/>
</dbReference>
<evidence type="ECO:0000313" key="5">
    <source>
        <dbReference type="Proteomes" id="UP000011645"/>
    </source>
</evidence>
<keyword evidence="2" id="KW-0413">Isomerase</keyword>
<dbReference type="Proteomes" id="UP000011645">
    <property type="component" value="Unassembled WGS sequence"/>
</dbReference>
<reference evidence="3 5" key="2">
    <citation type="journal article" date="2014" name="PLoS Genet.">
        <title>Phylogenetically driven sequencing of extremely halophilic archaea reveals strategies for static and dynamic osmo-response.</title>
        <authorList>
            <person name="Becker E.A."/>
            <person name="Seitzer P.M."/>
            <person name="Tritt A."/>
            <person name="Larsen D."/>
            <person name="Krusor M."/>
            <person name="Yao A.I."/>
            <person name="Wu D."/>
            <person name="Madern D."/>
            <person name="Eisen J.A."/>
            <person name="Darling A.E."/>
            <person name="Facciotti M.T."/>
        </authorList>
    </citation>
    <scope>NUCLEOTIDE SEQUENCE [LARGE SCALE GENOMIC DNA]</scope>
    <source>
        <strain evidence="3">B3</strain>
        <strain evidence="5">DSM 18796 / CECT 7217 / JCM 14584 / KCTC 4019 / B3</strain>
    </source>
</reference>
<dbReference type="SUPFAM" id="SSF51658">
    <property type="entry name" value="Xylose isomerase-like"/>
    <property type="match status" value="1"/>
</dbReference>
<protein>
    <submittedName>
        <fullName evidence="2">Xylose isomerase domain protein TIM barrel</fullName>
    </submittedName>
    <submittedName>
        <fullName evidence="3">Xylose isomerase domain-containing protein TIM barrel</fullName>
    </submittedName>
</protein>
<reference evidence="2 4" key="1">
    <citation type="journal article" date="2010" name="J. Bacteriol.">
        <title>Complete genome sequence of Halalkalicoccus jeotgali B3(T), an extremely halophilic archaeon.</title>
        <authorList>
            <person name="Roh S.W."/>
            <person name="Nam Y.D."/>
            <person name="Nam S.H."/>
            <person name="Choi S.H."/>
            <person name="Park H.S."/>
            <person name="Bae J.W."/>
        </authorList>
    </citation>
    <scope>NUCLEOTIDE SEQUENCE [LARGE SCALE GENOMIC DNA]</scope>
    <source>
        <strain evidence="2">B3</strain>
        <strain evidence="4">DSM 18796 / CECT 7217 / JCM 14584 / KCTC 4019 / B3</strain>
        <plasmid evidence="4">1</plasmid>
    </source>
</reference>
<geneLocation type="plasmid" evidence="2 4">
    <name>1</name>
</geneLocation>